<evidence type="ECO:0000256" key="9">
    <source>
        <dbReference type="PROSITE-ProRule" id="PRU00110"/>
    </source>
</evidence>
<feature type="domain" description="CheW-like" evidence="12">
    <location>
        <begin position="603"/>
        <end position="736"/>
    </location>
</feature>
<dbReference type="InterPro" id="IPR002545">
    <property type="entry name" value="CheW-lke_dom"/>
</dbReference>
<evidence type="ECO:0000256" key="7">
    <source>
        <dbReference type="ARBA" id="ARBA00023012"/>
    </source>
</evidence>
<dbReference type="GO" id="GO:0005737">
    <property type="term" value="C:cytoplasm"/>
    <property type="evidence" value="ECO:0007669"/>
    <property type="project" value="InterPro"/>
</dbReference>
<dbReference type="CDD" id="cd00088">
    <property type="entry name" value="HPT"/>
    <property type="match status" value="1"/>
</dbReference>
<dbReference type="Pfam" id="PF02895">
    <property type="entry name" value="H-kinase_dim"/>
    <property type="match status" value="1"/>
</dbReference>
<evidence type="ECO:0000313" key="15">
    <source>
        <dbReference type="Proteomes" id="UP000194664"/>
    </source>
</evidence>
<dbReference type="InterPro" id="IPR037006">
    <property type="entry name" value="CheA-like_homodim_sf"/>
</dbReference>
<accession>A0A251X2R4</accession>
<dbReference type="Pfam" id="PF01627">
    <property type="entry name" value="Hpt"/>
    <property type="match status" value="1"/>
</dbReference>
<gene>
    <name evidence="14" type="ORF">BVC71_03740</name>
</gene>
<dbReference type="OrthoDB" id="9803176at2"/>
<dbReference type="PROSITE" id="PS50894">
    <property type="entry name" value="HPT"/>
    <property type="match status" value="1"/>
</dbReference>
<keyword evidence="7" id="KW-0902">Two-component regulatory system</keyword>
<organism evidence="14 15">
    <name type="scientific">Marivivens niveibacter</name>
    <dbReference type="NCBI Taxonomy" id="1930667"/>
    <lineage>
        <taxon>Bacteria</taxon>
        <taxon>Pseudomonadati</taxon>
        <taxon>Pseudomonadota</taxon>
        <taxon>Alphaproteobacteria</taxon>
        <taxon>Rhodobacterales</taxon>
        <taxon>Paracoccaceae</taxon>
        <taxon>Marivivens group</taxon>
        <taxon>Marivivens</taxon>
    </lineage>
</organism>
<feature type="domain" description="Histidine kinase" evidence="11">
    <location>
        <begin position="356"/>
        <end position="601"/>
    </location>
</feature>
<dbReference type="FunFam" id="3.30.565.10:FF:000016">
    <property type="entry name" value="Chemotaxis protein CheA, putative"/>
    <property type="match status" value="1"/>
</dbReference>
<comment type="function">
    <text evidence="8">Involved in the transmission of sensory signals from the chemoreceptors to the flagellar motors. CheA is autophosphorylated; it can transfer its phosphate group to either CheB or CheY.</text>
</comment>
<evidence type="ECO:0000256" key="1">
    <source>
        <dbReference type="ARBA" id="ARBA00000085"/>
    </source>
</evidence>
<dbReference type="SMART" id="SM01231">
    <property type="entry name" value="H-kinase_dim"/>
    <property type="match status" value="1"/>
</dbReference>
<name>A0A251X2R4_9RHOB</name>
<dbReference type="PANTHER" id="PTHR43395:SF1">
    <property type="entry name" value="CHEMOTAXIS PROTEIN CHEA"/>
    <property type="match status" value="1"/>
</dbReference>
<comment type="caution">
    <text evidence="14">The sequence shown here is derived from an EMBL/GenBank/DDBJ whole genome shotgun (WGS) entry which is preliminary data.</text>
</comment>
<evidence type="ECO:0000256" key="5">
    <source>
        <dbReference type="ARBA" id="ARBA00022679"/>
    </source>
</evidence>
<evidence type="ECO:0000256" key="8">
    <source>
        <dbReference type="ARBA" id="ARBA00035100"/>
    </source>
</evidence>
<keyword evidence="5" id="KW-0808">Transferase</keyword>
<dbReference type="RefSeq" id="WP_086450263.1">
    <property type="nucleotide sequence ID" value="NZ_MSPP01000001.1"/>
</dbReference>
<dbReference type="Proteomes" id="UP000194664">
    <property type="component" value="Unassembled WGS sequence"/>
</dbReference>
<dbReference type="SUPFAM" id="SSF55874">
    <property type="entry name" value="ATPase domain of HSP90 chaperone/DNA topoisomerase II/histidine kinase"/>
    <property type="match status" value="1"/>
</dbReference>
<dbReference type="PRINTS" id="PR00344">
    <property type="entry name" value="BCTRLSENSOR"/>
</dbReference>
<dbReference type="SMART" id="SM00387">
    <property type="entry name" value="HATPase_c"/>
    <property type="match status" value="1"/>
</dbReference>
<dbReference type="GO" id="GO:0006935">
    <property type="term" value="P:chemotaxis"/>
    <property type="evidence" value="ECO:0007669"/>
    <property type="project" value="InterPro"/>
</dbReference>
<dbReference type="InterPro" id="IPR003594">
    <property type="entry name" value="HATPase_dom"/>
</dbReference>
<evidence type="ECO:0000259" key="13">
    <source>
        <dbReference type="PROSITE" id="PS50894"/>
    </source>
</evidence>
<keyword evidence="6" id="KW-0418">Kinase</keyword>
<dbReference type="InterPro" id="IPR008207">
    <property type="entry name" value="Sig_transdc_His_kin_Hpt_dom"/>
</dbReference>
<feature type="region of interest" description="Disordered" evidence="10">
    <location>
        <begin position="310"/>
        <end position="345"/>
    </location>
</feature>
<dbReference type="Gene3D" id="1.10.287.560">
    <property type="entry name" value="Histidine kinase CheA-like, homodimeric domain"/>
    <property type="match status" value="1"/>
</dbReference>
<evidence type="ECO:0000256" key="2">
    <source>
        <dbReference type="ARBA" id="ARBA00012438"/>
    </source>
</evidence>
<dbReference type="GO" id="GO:0000155">
    <property type="term" value="F:phosphorelay sensor kinase activity"/>
    <property type="evidence" value="ECO:0007669"/>
    <property type="project" value="InterPro"/>
</dbReference>
<dbReference type="InterPro" id="IPR036061">
    <property type="entry name" value="CheW-like_dom_sf"/>
</dbReference>
<dbReference type="Pfam" id="PF01584">
    <property type="entry name" value="CheW"/>
    <property type="match status" value="1"/>
</dbReference>
<dbReference type="InterPro" id="IPR036890">
    <property type="entry name" value="HATPase_C_sf"/>
</dbReference>
<dbReference type="SUPFAM" id="SSF50341">
    <property type="entry name" value="CheW-like"/>
    <property type="match status" value="1"/>
</dbReference>
<dbReference type="PROSITE" id="PS50109">
    <property type="entry name" value="HIS_KIN"/>
    <property type="match status" value="1"/>
</dbReference>
<dbReference type="CDD" id="cd16916">
    <property type="entry name" value="HATPase_CheA-like"/>
    <property type="match status" value="1"/>
</dbReference>
<keyword evidence="15" id="KW-1185">Reference proteome</keyword>
<dbReference type="EC" id="2.7.13.3" evidence="2"/>
<dbReference type="PROSITE" id="PS50851">
    <property type="entry name" value="CHEW"/>
    <property type="match status" value="1"/>
</dbReference>
<evidence type="ECO:0000256" key="6">
    <source>
        <dbReference type="ARBA" id="ARBA00022777"/>
    </source>
</evidence>
<evidence type="ECO:0000256" key="10">
    <source>
        <dbReference type="SAM" id="MobiDB-lite"/>
    </source>
</evidence>
<protein>
    <recommendedName>
        <fullName evidence="3">Chemotaxis protein CheA</fullName>
        <ecNumber evidence="2">2.7.13.3</ecNumber>
    </recommendedName>
</protein>
<evidence type="ECO:0000313" key="14">
    <source>
        <dbReference type="EMBL" id="OUD10614.1"/>
    </source>
</evidence>
<evidence type="ECO:0000259" key="11">
    <source>
        <dbReference type="PROSITE" id="PS50109"/>
    </source>
</evidence>
<dbReference type="InterPro" id="IPR004358">
    <property type="entry name" value="Sig_transdc_His_kin-like_C"/>
</dbReference>
<dbReference type="Gene3D" id="2.40.50.180">
    <property type="entry name" value="CheA-289, Domain 4"/>
    <property type="match status" value="1"/>
</dbReference>
<evidence type="ECO:0000256" key="4">
    <source>
        <dbReference type="ARBA" id="ARBA00022553"/>
    </source>
</evidence>
<dbReference type="Gene3D" id="3.30.565.10">
    <property type="entry name" value="Histidine kinase-like ATPase, C-terminal domain"/>
    <property type="match status" value="1"/>
</dbReference>
<dbReference type="SUPFAM" id="SSF47226">
    <property type="entry name" value="Histidine-containing phosphotransfer domain, HPT domain"/>
    <property type="match status" value="1"/>
</dbReference>
<dbReference type="EMBL" id="MSPP01000001">
    <property type="protein sequence ID" value="OUD10614.1"/>
    <property type="molecule type" value="Genomic_DNA"/>
</dbReference>
<feature type="domain" description="HPt" evidence="13">
    <location>
        <begin position="1"/>
        <end position="101"/>
    </location>
</feature>
<proteinExistence type="predicted"/>
<dbReference type="AlphaFoldDB" id="A0A251X2R4"/>
<dbReference type="InterPro" id="IPR004105">
    <property type="entry name" value="CheA-like_dim"/>
</dbReference>
<reference evidence="14 15" key="1">
    <citation type="submission" date="2016-12" db="EMBL/GenBank/DDBJ databases">
        <title>The draft genome sequence of HSLHS2.</title>
        <authorList>
            <person name="Hu D."/>
            <person name="Wang L."/>
            <person name="Shao Z."/>
        </authorList>
    </citation>
    <scope>NUCLEOTIDE SEQUENCE [LARGE SCALE GENOMIC DNA]</scope>
    <source>
        <strain evidence="14">MCCC 1A06712</strain>
    </source>
</reference>
<dbReference type="Gene3D" id="1.20.120.160">
    <property type="entry name" value="HPT domain"/>
    <property type="match status" value="1"/>
</dbReference>
<evidence type="ECO:0000256" key="3">
    <source>
        <dbReference type="ARBA" id="ARBA00021495"/>
    </source>
</evidence>
<evidence type="ECO:0000259" key="12">
    <source>
        <dbReference type="PROSITE" id="PS50851"/>
    </source>
</evidence>
<sequence>MNSLLDQFVSECRDLIETSSRALLALETDTENPAQINELFRAIHTIKGASGLFDFKPLTSCVHAGEDLLDAVRAGDVAFNSGIADLLLEMLDRLVEWLDSIEDSETLPSDAQEISAALSTRLRDYISDGAGVNDADDTSQQTEVAAPWPDDIPVLEGAETGLSLITYTPGETTFFAGGDPLRTVLAAPGLLWMQVVQPDDWPDVDQLDPFMLKIGFRLVSSATVPDLEKHFSYDIDDVSIERIAATDGPSAIEQLADDILQSQAALLATPQTGVAAENIQKSAADVVARVGRNLNVSDDAVGDLDATIADVRGEPAGNDPAPVDKPQVAEPEKQPAAAPAKQRSSGYLRVDSDRIDALMNLAGELIVAKNAMPFLARKAENIEDGRELVREIKMQHNTINRIAEELQAAIMQIRMVPVGSVLSRFNRLVRDMSRKLGKDIRYVVDGEDTEADKAIVDELSDPIVHLIRNSIDHGIEDPTERAEADKPKQGTIRVSAFNKDDSVVIEITDDGKGIAVDKVVKKALERGLIDAERVNAMSANEKLQLIFLPGLSTKEEVSDLSGRGVGMDVVASMVRRLGGQISIDSEPGLGARVTLSLPLSMAVQQLMMVEVGDGLYGVPVDSVVESQKISPVSIRRHRDAEMVLLRDRLIPLVRMRDLFQCDAQDDPETLSVMVVDVNGHESGLVVDRFHPGVDAIVKPMSGVLANYDCYSGTALLGDGSILLALNLREIVECQYH</sequence>
<dbReference type="PANTHER" id="PTHR43395">
    <property type="entry name" value="SENSOR HISTIDINE KINASE CHEA"/>
    <property type="match status" value="1"/>
</dbReference>
<dbReference type="SUPFAM" id="SSF47384">
    <property type="entry name" value="Homodimeric domain of signal transducing histidine kinase"/>
    <property type="match status" value="1"/>
</dbReference>
<dbReference type="SMART" id="SM00260">
    <property type="entry name" value="CheW"/>
    <property type="match status" value="1"/>
</dbReference>
<dbReference type="InterPro" id="IPR005467">
    <property type="entry name" value="His_kinase_dom"/>
</dbReference>
<dbReference type="InterPro" id="IPR036641">
    <property type="entry name" value="HPT_dom_sf"/>
</dbReference>
<dbReference type="InterPro" id="IPR036097">
    <property type="entry name" value="HisK_dim/P_sf"/>
</dbReference>
<dbReference type="InterPro" id="IPR051315">
    <property type="entry name" value="Bact_Chemotaxis_CheA"/>
</dbReference>
<feature type="modified residue" description="Phosphohistidine" evidence="9">
    <location>
        <position position="44"/>
    </location>
</feature>
<comment type="catalytic activity">
    <reaction evidence="1">
        <text>ATP + protein L-histidine = ADP + protein N-phospho-L-histidine.</text>
        <dbReference type="EC" id="2.7.13.3"/>
    </reaction>
</comment>
<dbReference type="Pfam" id="PF02518">
    <property type="entry name" value="HATPase_c"/>
    <property type="match status" value="1"/>
</dbReference>
<dbReference type="SMART" id="SM00073">
    <property type="entry name" value="HPT"/>
    <property type="match status" value="1"/>
</dbReference>
<keyword evidence="4 9" id="KW-0597">Phosphoprotein</keyword>